<keyword evidence="1" id="KW-0274">FAD</keyword>
<dbReference type="Proteomes" id="UP001301869">
    <property type="component" value="Chromosome"/>
</dbReference>
<sequence length="432" mass="47615">MNAPGSWNRLPRVTPDATHALTQRHAGLPARLPRPLLAHGNGRSYGDVCLTERGTLLLTRGLDRFIEFDAERGLLRCEAGTTLAEVLALTVPCGWFLPCTPGTRLATVGGAVANDVHGKNHHVAGSFGHHVHALTLARSDGSVLHCRPDDDGWFAATVGGLGLTGLILEVQLALLPIHNPWLHTASWRFGNLDAFWPLSRQAEADWPYTVAWIDCLARGRARGRGLLMAGRHAAPQPRLPQFHERRRRIPFDPPFSLVNGLSLRAFNALYYRQPTHPGGTLGHYVPFFYPLDAIQRWNRIYGRRGFYQYQCVIPPESAEDAIAALLDAVARRGDGSFLAVLKTLGHAPAPGMLSFCRPGTTLALDFPNRGRDTQRLLADLDAIVSAAGGALYPAKDARMPAHLFQSGFPEWEAFSRFIDPDFSSRFWQRVTP</sequence>
<organism evidence="3 4">
    <name type="scientific">Halomonas piscis</name>
    <dbReference type="NCBI Taxonomy" id="3031727"/>
    <lineage>
        <taxon>Bacteria</taxon>
        <taxon>Pseudomonadati</taxon>
        <taxon>Pseudomonadota</taxon>
        <taxon>Gammaproteobacteria</taxon>
        <taxon>Oceanospirillales</taxon>
        <taxon>Halomonadaceae</taxon>
        <taxon>Halomonas</taxon>
    </lineage>
</organism>
<reference evidence="3 4" key="1">
    <citation type="submission" date="2023-03" db="EMBL/GenBank/DDBJ databases">
        <title>Halomonas sp. nov., isolated from Korean tranditional fermented seafood 'Jeotgal'.</title>
        <authorList>
            <person name="Kim B."/>
            <person name="Shin N.-R."/>
        </authorList>
    </citation>
    <scope>NUCLEOTIDE SEQUENCE [LARGE SCALE GENOMIC DNA]</scope>
    <source>
        <strain evidence="3 4">SG2L-4</strain>
    </source>
</reference>
<dbReference type="InterPro" id="IPR006094">
    <property type="entry name" value="Oxid_FAD_bind_N"/>
</dbReference>
<dbReference type="InterPro" id="IPR016166">
    <property type="entry name" value="FAD-bd_PCMH"/>
</dbReference>
<evidence type="ECO:0000259" key="2">
    <source>
        <dbReference type="PROSITE" id="PS51387"/>
    </source>
</evidence>
<name>A0ABY9Z268_9GAMM</name>
<feature type="domain" description="FAD-binding PCMH-type" evidence="2">
    <location>
        <begin position="1"/>
        <end position="177"/>
    </location>
</feature>
<keyword evidence="1" id="KW-0285">Flavoprotein</keyword>
<protein>
    <submittedName>
        <fullName evidence="3">FAD-binding oxidoreductase</fullName>
    </submittedName>
</protein>
<dbReference type="InterPro" id="IPR016169">
    <property type="entry name" value="FAD-bd_PCMH_sub2"/>
</dbReference>
<evidence type="ECO:0000313" key="3">
    <source>
        <dbReference type="EMBL" id="WNK21226.1"/>
    </source>
</evidence>
<dbReference type="InterPro" id="IPR010031">
    <property type="entry name" value="FAD_lactone_oxidase-like"/>
</dbReference>
<dbReference type="RefSeq" id="WP_311885222.1">
    <property type="nucleotide sequence ID" value="NZ_CP119391.1"/>
</dbReference>
<dbReference type="PANTHER" id="PTHR43762:SF1">
    <property type="entry name" value="D-ARABINONO-1,4-LACTONE OXIDASE"/>
    <property type="match status" value="1"/>
</dbReference>
<evidence type="ECO:0000313" key="4">
    <source>
        <dbReference type="Proteomes" id="UP001301869"/>
    </source>
</evidence>
<keyword evidence="4" id="KW-1185">Reference proteome</keyword>
<proteinExistence type="predicted"/>
<dbReference type="InterPro" id="IPR036318">
    <property type="entry name" value="FAD-bd_PCMH-like_sf"/>
</dbReference>
<accession>A0ABY9Z268</accession>
<evidence type="ECO:0000256" key="1">
    <source>
        <dbReference type="ARBA" id="ARBA00022827"/>
    </source>
</evidence>
<dbReference type="Pfam" id="PF01565">
    <property type="entry name" value="FAD_binding_4"/>
    <property type="match status" value="1"/>
</dbReference>
<dbReference type="SUPFAM" id="SSF56176">
    <property type="entry name" value="FAD-binding/transporter-associated domain-like"/>
    <property type="match status" value="1"/>
</dbReference>
<dbReference type="PANTHER" id="PTHR43762">
    <property type="entry name" value="L-GULONOLACTONE OXIDASE"/>
    <property type="match status" value="1"/>
</dbReference>
<dbReference type="Gene3D" id="3.30.465.10">
    <property type="match status" value="1"/>
</dbReference>
<gene>
    <name evidence="3" type="ORF">P1P91_06005</name>
</gene>
<dbReference type="PROSITE" id="PS51387">
    <property type="entry name" value="FAD_PCMH"/>
    <property type="match status" value="1"/>
</dbReference>
<dbReference type="EMBL" id="CP119391">
    <property type="protein sequence ID" value="WNK21226.1"/>
    <property type="molecule type" value="Genomic_DNA"/>
</dbReference>